<name>A0A6A6FDY0_9PEZI</name>
<dbReference type="EMBL" id="ML992675">
    <property type="protein sequence ID" value="KAF2211637.1"/>
    <property type="molecule type" value="Genomic_DNA"/>
</dbReference>
<dbReference type="PANTHER" id="PTHR34502">
    <property type="entry name" value="DUF6594 DOMAIN-CONTAINING PROTEIN-RELATED"/>
    <property type="match status" value="1"/>
</dbReference>
<proteinExistence type="predicted"/>
<feature type="transmembrane region" description="Helical" evidence="2">
    <location>
        <begin position="330"/>
        <end position="348"/>
    </location>
</feature>
<protein>
    <recommendedName>
        <fullName evidence="3">DUF6594 domain-containing protein</fullName>
    </recommendedName>
</protein>
<evidence type="ECO:0000259" key="3">
    <source>
        <dbReference type="Pfam" id="PF20237"/>
    </source>
</evidence>
<sequence>MSDYLPSIPRNFRQTQDSAYSGPEAGQRDYEVQRGPSDSNKQKGQEHDSRPQSRESEQEKPERHGISDEDIEQGLKYSPVNFGLPGLGQFIAQDPDQETFVFRKFEVLTAWSLLAKQNELVSLERELLSLQFQVTKDPIAVRSQTEWLRFEKRAANKDTIEHRIAHVTQKISQKLDEYHSALASASSVAHLKRPSSRVTDLLKTTVKQLKIQDDLMGDYMSEDRQHDIVALKTSADHDRVTMFLRDHWPTRWTKVCISTIMAGHTRHFEDKYVTQLSRAFSVMLAVLLLVGSILTLYYVTDDGIRLGLLMMYIVVFATGVALTTGAKRDSIFAATAAYAAVLIVFISGDLNNSSTTLSTAAQNAITEAVSRAVNETLQSINTTSI</sequence>
<keyword evidence="2" id="KW-0472">Membrane</keyword>
<dbReference type="AlphaFoldDB" id="A0A6A6FDY0"/>
<feature type="region of interest" description="Disordered" evidence="1">
    <location>
        <begin position="1"/>
        <end position="72"/>
    </location>
</feature>
<organism evidence="4 5">
    <name type="scientific">Cercospora zeae-maydis SCOH1-5</name>
    <dbReference type="NCBI Taxonomy" id="717836"/>
    <lineage>
        <taxon>Eukaryota</taxon>
        <taxon>Fungi</taxon>
        <taxon>Dikarya</taxon>
        <taxon>Ascomycota</taxon>
        <taxon>Pezizomycotina</taxon>
        <taxon>Dothideomycetes</taxon>
        <taxon>Dothideomycetidae</taxon>
        <taxon>Mycosphaerellales</taxon>
        <taxon>Mycosphaerellaceae</taxon>
        <taxon>Cercospora</taxon>
    </lineage>
</organism>
<feature type="compositionally biased region" description="Basic and acidic residues" evidence="1">
    <location>
        <begin position="40"/>
        <end position="67"/>
    </location>
</feature>
<feature type="transmembrane region" description="Helical" evidence="2">
    <location>
        <begin position="276"/>
        <end position="298"/>
    </location>
</feature>
<reference evidence="4" key="1">
    <citation type="journal article" date="2020" name="Stud. Mycol.">
        <title>101 Dothideomycetes genomes: a test case for predicting lifestyles and emergence of pathogens.</title>
        <authorList>
            <person name="Haridas S."/>
            <person name="Albert R."/>
            <person name="Binder M."/>
            <person name="Bloem J."/>
            <person name="Labutti K."/>
            <person name="Salamov A."/>
            <person name="Andreopoulos B."/>
            <person name="Baker S."/>
            <person name="Barry K."/>
            <person name="Bills G."/>
            <person name="Bluhm B."/>
            <person name="Cannon C."/>
            <person name="Castanera R."/>
            <person name="Culley D."/>
            <person name="Daum C."/>
            <person name="Ezra D."/>
            <person name="Gonzalez J."/>
            <person name="Henrissat B."/>
            <person name="Kuo A."/>
            <person name="Liang C."/>
            <person name="Lipzen A."/>
            <person name="Lutzoni F."/>
            <person name="Magnuson J."/>
            <person name="Mondo S."/>
            <person name="Nolan M."/>
            <person name="Ohm R."/>
            <person name="Pangilinan J."/>
            <person name="Park H.-J."/>
            <person name="Ramirez L."/>
            <person name="Alfaro M."/>
            <person name="Sun H."/>
            <person name="Tritt A."/>
            <person name="Yoshinaga Y."/>
            <person name="Zwiers L.-H."/>
            <person name="Turgeon B."/>
            <person name="Goodwin S."/>
            <person name="Spatafora J."/>
            <person name="Crous P."/>
            <person name="Grigoriev I."/>
        </authorList>
    </citation>
    <scope>NUCLEOTIDE SEQUENCE</scope>
    <source>
        <strain evidence="4">SCOH1-5</strain>
    </source>
</reference>
<keyword evidence="2" id="KW-0812">Transmembrane</keyword>
<dbReference type="Pfam" id="PF20237">
    <property type="entry name" value="DUF6594"/>
    <property type="match status" value="1"/>
</dbReference>
<gene>
    <name evidence="4" type="ORF">CERZMDRAFT_68377</name>
</gene>
<evidence type="ECO:0000256" key="2">
    <source>
        <dbReference type="SAM" id="Phobius"/>
    </source>
</evidence>
<dbReference type="InterPro" id="IPR046529">
    <property type="entry name" value="DUF6594"/>
</dbReference>
<feature type="domain" description="DUF6594" evidence="3">
    <location>
        <begin position="85"/>
        <end position="342"/>
    </location>
</feature>
<evidence type="ECO:0000313" key="4">
    <source>
        <dbReference type="EMBL" id="KAF2211637.1"/>
    </source>
</evidence>
<keyword evidence="5" id="KW-1185">Reference proteome</keyword>
<dbReference type="OrthoDB" id="3533814at2759"/>
<evidence type="ECO:0000256" key="1">
    <source>
        <dbReference type="SAM" id="MobiDB-lite"/>
    </source>
</evidence>
<dbReference type="Proteomes" id="UP000799539">
    <property type="component" value="Unassembled WGS sequence"/>
</dbReference>
<keyword evidence="2" id="KW-1133">Transmembrane helix</keyword>
<dbReference type="PANTHER" id="PTHR34502:SF4">
    <property type="entry name" value="DUF6594 DOMAIN-CONTAINING PROTEIN"/>
    <property type="match status" value="1"/>
</dbReference>
<evidence type="ECO:0000313" key="5">
    <source>
        <dbReference type="Proteomes" id="UP000799539"/>
    </source>
</evidence>
<feature type="transmembrane region" description="Helical" evidence="2">
    <location>
        <begin position="304"/>
        <end position="323"/>
    </location>
</feature>
<accession>A0A6A6FDY0</accession>